<dbReference type="Proteomes" id="UP000595814">
    <property type="component" value="Chromosome"/>
</dbReference>
<proteinExistence type="predicted"/>
<protein>
    <submittedName>
        <fullName evidence="1">ParB/RepB/Spo0J family partition protein</fullName>
    </submittedName>
</protein>
<reference evidence="1 2" key="1">
    <citation type="journal article" date="2022" name="Int. J. Syst. Evol. Microbiol.">
        <title>Miniphocaeibacter halophilus sp. nov., an ammonium-tolerant acetate-producing bacterium isolated from a biogas system.</title>
        <authorList>
            <person name="Schnurer A."/>
            <person name="Singh A."/>
            <person name="Bi S."/>
            <person name="Qiao W."/>
            <person name="Westerholm M."/>
        </authorList>
    </citation>
    <scope>NUCLEOTIDE SEQUENCE [LARGE SCALE GENOMIC DNA]</scope>
    <source>
        <strain evidence="1 2">AMB_01</strain>
    </source>
</reference>
<keyword evidence="2" id="KW-1185">Reference proteome</keyword>
<name>A0AC61N3L4_9FIRM</name>
<gene>
    <name evidence="1" type="ORF">JFY71_04345</name>
</gene>
<sequence length="272" mass="31818">MARKKGLGKGLEALIPQDIEETIEDGEVQELELNKIFPRKDQPRKEFDEESLMELRDSILEFGIIQPIIVRQKDDIYEIVAGERRYRAASLAKLDKIPVRIMDIDDEDIKEISIIENIQREDLNPFEEAMAYDELMKEFNYTQQELSERIGKSRSYIANTIRLLKLDPEILDHLKEGNITSTQARSLLSIKDRKNRFKMLDKLLLKQSNVRDVEKLTTKKRTKDIYQQELEEKLVERLGTKVNLKPKRKGGKIEITYMNNDDLERILEIIGG</sequence>
<organism evidence="1 2">
    <name type="scientific">Miniphocaeibacter halophilus</name>
    <dbReference type="NCBI Taxonomy" id="2931922"/>
    <lineage>
        <taxon>Bacteria</taxon>
        <taxon>Bacillati</taxon>
        <taxon>Bacillota</taxon>
        <taxon>Tissierellia</taxon>
        <taxon>Tissierellales</taxon>
        <taxon>Peptoniphilaceae</taxon>
        <taxon>Miniphocaeibacter</taxon>
    </lineage>
</organism>
<dbReference type="EMBL" id="CP066744">
    <property type="protein sequence ID" value="QQK09078.1"/>
    <property type="molecule type" value="Genomic_DNA"/>
</dbReference>
<accession>A0AC61N3L4</accession>
<evidence type="ECO:0000313" key="1">
    <source>
        <dbReference type="EMBL" id="QQK09078.1"/>
    </source>
</evidence>
<evidence type="ECO:0000313" key="2">
    <source>
        <dbReference type="Proteomes" id="UP000595814"/>
    </source>
</evidence>